<proteinExistence type="predicted"/>
<sequence>MIWEPPVICLIPLMDKARLQNTAAVAKTVLLPQQYPLSDMEQQSLNHVDSSKVGDCRPDRCLLGGDFNDVIAEEQDRTRTSGVAVQTTLLARFTSTLGT</sequence>
<evidence type="ECO:0000313" key="1">
    <source>
        <dbReference type="EMBL" id="KAJ1104832.1"/>
    </source>
</evidence>
<evidence type="ECO:0000313" key="2">
    <source>
        <dbReference type="Proteomes" id="UP001066276"/>
    </source>
</evidence>
<name>A0AAV7MMS5_PLEWA</name>
<gene>
    <name evidence="1" type="ORF">NDU88_002241</name>
</gene>
<protein>
    <submittedName>
        <fullName evidence="1">Uncharacterized protein</fullName>
    </submittedName>
</protein>
<organism evidence="1 2">
    <name type="scientific">Pleurodeles waltl</name>
    <name type="common">Iberian ribbed newt</name>
    <dbReference type="NCBI Taxonomy" id="8319"/>
    <lineage>
        <taxon>Eukaryota</taxon>
        <taxon>Metazoa</taxon>
        <taxon>Chordata</taxon>
        <taxon>Craniata</taxon>
        <taxon>Vertebrata</taxon>
        <taxon>Euteleostomi</taxon>
        <taxon>Amphibia</taxon>
        <taxon>Batrachia</taxon>
        <taxon>Caudata</taxon>
        <taxon>Salamandroidea</taxon>
        <taxon>Salamandridae</taxon>
        <taxon>Pleurodelinae</taxon>
        <taxon>Pleurodeles</taxon>
    </lineage>
</organism>
<reference evidence="1" key="1">
    <citation type="journal article" date="2022" name="bioRxiv">
        <title>Sequencing and chromosome-scale assembly of the giantPleurodeles waltlgenome.</title>
        <authorList>
            <person name="Brown T."/>
            <person name="Elewa A."/>
            <person name="Iarovenko S."/>
            <person name="Subramanian E."/>
            <person name="Araus A.J."/>
            <person name="Petzold A."/>
            <person name="Susuki M."/>
            <person name="Suzuki K.-i.T."/>
            <person name="Hayashi T."/>
            <person name="Toyoda A."/>
            <person name="Oliveira C."/>
            <person name="Osipova E."/>
            <person name="Leigh N.D."/>
            <person name="Simon A."/>
            <person name="Yun M.H."/>
        </authorList>
    </citation>
    <scope>NUCLEOTIDE SEQUENCE</scope>
    <source>
        <strain evidence="1">20211129_DDA</strain>
        <tissue evidence="1">Liver</tissue>
    </source>
</reference>
<dbReference type="Proteomes" id="UP001066276">
    <property type="component" value="Chromosome 9"/>
</dbReference>
<comment type="caution">
    <text evidence="1">The sequence shown here is derived from an EMBL/GenBank/DDBJ whole genome shotgun (WGS) entry which is preliminary data.</text>
</comment>
<dbReference type="AlphaFoldDB" id="A0AAV7MMS5"/>
<accession>A0AAV7MMS5</accession>
<dbReference type="EMBL" id="JANPWB010000013">
    <property type="protein sequence ID" value="KAJ1104832.1"/>
    <property type="molecule type" value="Genomic_DNA"/>
</dbReference>
<keyword evidence="2" id="KW-1185">Reference proteome</keyword>